<protein>
    <submittedName>
        <fullName evidence="2">Polymer-forming protein</fullName>
    </submittedName>
</protein>
<evidence type="ECO:0000313" key="3">
    <source>
        <dbReference type="Proteomes" id="UP000245712"/>
    </source>
</evidence>
<reference evidence="2 3" key="1">
    <citation type="submission" date="2018-05" db="EMBL/GenBank/DDBJ databases">
        <title>Genomic Encyclopedia of Type Strains, Phase IV (KMG-V): Genome sequencing to study the core and pangenomes of soil and plant-associated prokaryotes.</title>
        <authorList>
            <person name="Whitman W."/>
        </authorList>
    </citation>
    <scope>NUCLEOTIDE SEQUENCE [LARGE SCALE GENOMIC DNA]</scope>
    <source>
        <strain evidence="2 3">SCZa-39</strain>
    </source>
</reference>
<comment type="caution">
    <text evidence="2">The sequence shown here is derived from an EMBL/GenBank/DDBJ whole genome shotgun (WGS) entry which is preliminary data.</text>
</comment>
<dbReference type="PANTHER" id="PTHR35024">
    <property type="entry name" value="HYPOTHETICAL CYTOSOLIC PROTEIN"/>
    <property type="match status" value="1"/>
</dbReference>
<proteinExistence type="inferred from homology"/>
<sequence>MKGQPTRNVTLLSPGAAIEGNIILDHGVSLFGIVGGNMIAQTGLLHVGPGGLVQGHVDGDHVRIDGTVEGDVYARASLEINGRVKGNIRYCGTIRLGPSASLEGQLKRVARELTIETESSAMPEASNVQQISRAAGG</sequence>
<name>A0ABX5KS84_9BURK</name>
<dbReference type="RefSeq" id="WP_116610245.1">
    <property type="nucleotide sequence ID" value="NZ_CAJZAT010000146.1"/>
</dbReference>
<evidence type="ECO:0000313" key="2">
    <source>
        <dbReference type="EMBL" id="PVX85737.1"/>
    </source>
</evidence>
<keyword evidence="3" id="KW-1185">Reference proteome</keyword>
<dbReference type="Proteomes" id="UP000245712">
    <property type="component" value="Unassembled WGS sequence"/>
</dbReference>
<dbReference type="EMBL" id="QEOB01000003">
    <property type="protein sequence ID" value="PVX85737.1"/>
    <property type="molecule type" value="Genomic_DNA"/>
</dbReference>
<dbReference type="InterPro" id="IPR007607">
    <property type="entry name" value="BacA/B"/>
</dbReference>
<comment type="similarity">
    <text evidence="1">Belongs to the bactofilin family.</text>
</comment>
<organism evidence="2 3">
    <name type="scientific">Paraburkholderia unamae</name>
    <dbReference type="NCBI Taxonomy" id="219649"/>
    <lineage>
        <taxon>Bacteria</taxon>
        <taxon>Pseudomonadati</taxon>
        <taxon>Pseudomonadota</taxon>
        <taxon>Betaproteobacteria</taxon>
        <taxon>Burkholderiales</taxon>
        <taxon>Burkholderiaceae</taxon>
        <taxon>Paraburkholderia</taxon>
    </lineage>
</organism>
<gene>
    <name evidence="2" type="ORF">C7402_103315</name>
</gene>
<dbReference type="PANTHER" id="PTHR35024:SF4">
    <property type="entry name" value="POLYMER-FORMING CYTOSKELETAL PROTEIN"/>
    <property type="match status" value="1"/>
</dbReference>
<accession>A0ABX5KS84</accession>
<dbReference type="Pfam" id="PF04519">
    <property type="entry name" value="Bactofilin"/>
    <property type="match status" value="1"/>
</dbReference>
<evidence type="ECO:0000256" key="1">
    <source>
        <dbReference type="ARBA" id="ARBA00044755"/>
    </source>
</evidence>